<accession>A0A318NS27</accession>
<gene>
    <name evidence="3" type="primary">traC</name>
    <name evidence="3" type="ORF">CT690_23885</name>
</gene>
<evidence type="ECO:0000256" key="1">
    <source>
        <dbReference type="SAM" id="MobiDB-lite"/>
    </source>
</evidence>
<dbReference type="EMBL" id="PESE01000011">
    <property type="protein sequence ID" value="PYD36589.1"/>
    <property type="molecule type" value="Genomic_DNA"/>
</dbReference>
<dbReference type="Pfam" id="PF19044">
    <property type="entry name" value="P-loop_TraG"/>
    <property type="match status" value="1"/>
</dbReference>
<dbReference type="Gene3D" id="3.40.50.300">
    <property type="entry name" value="P-loop containing nucleotide triphosphate hydrolases"/>
    <property type="match status" value="1"/>
</dbReference>
<dbReference type="Pfam" id="PF11130">
    <property type="entry name" value="TraC_F_IV"/>
    <property type="match status" value="1"/>
</dbReference>
<evidence type="ECO:0000313" key="4">
    <source>
        <dbReference type="Proteomes" id="UP000248196"/>
    </source>
</evidence>
<comment type="caution">
    <text evidence="3">The sequence shown here is derived from an EMBL/GenBank/DDBJ whole genome shotgun (WGS) entry which is preliminary data.</text>
</comment>
<sequence>MPGMMDTITRLMNSLKNDDGAHDANNMLRQNWDYPSFSSVLPYRYSDENNGLFINSKTMGFILEATPLIGANDQIVRSLDDLLRKKIPRKTPITVMMVASKCVGEKVAQGLGTDNWKGPMADKLNAITRAFYERAALRGFNNKRNYPLALRDYRVFIIYGKEQKVSVPAMEEMVQLRHTIRVSLENAKIDTASVDVHDFLSIMREMTNFRQGQVTRSRGDYNEYETINRQLPEHSFELEVKPGYLRQSVDNTGEDRRSNSYTQGAQGKQSTRIINLTLLQNPKKYGLWQTPDNLQNIRFPDLGVPCPFVITWCMEVEDQVSSSAEAMRKDFDLQKKAESAYAKLFPGTDKAAREWKSLRTDLSNGQISMCRYYYNVTLFCEDDPSIALQCELAAVNAFRKNDLELGTIKFQQMRGYLSMYPFMMAEGLWDDLKLQGATLRAKSFNALNLMPVVADNPMTPTGLALPTYRNQVAFYDMFSDQNGNANFNIVVTGTSGAGKSFLVQSMLRQVLNTGGFAWVIDMGDSYKNYCKQVGGTYLDGKDLRFNPFANVKDISLSVEGICRLITVLASPAGTLDEVSEAVLQDAVLYAWEAAKNKAKIDHVVHYLNDDSISEKYSEKPTVLARMAELAVLLDKYCTWGVFGEYFNSESPSLTYDTQFAVLELLSLESQPKLMAAILFSLILAIQEKMYHSPRDLKKLCIIDEAWRLLSGSNQHAAKFIETGYRTVRRHTGAFVTITQGIKDFTASKEAEAAWQNSATKITLLQDAKAFKTYLKDNPDQFSDMETEVIRRFQKAEDTHFSSLLISIGENGSFHRLFVDPVTRAMCSSKGKHFNFMQEQQRMGKSSEEAAYMLAKEIYTEELAELEQWADAA</sequence>
<protein>
    <submittedName>
        <fullName evidence="3">Type IV secretion system protein TraC</fullName>
    </submittedName>
</protein>
<dbReference type="InterPro" id="IPR025955">
    <property type="entry name" value="TraC/Conjuga_ATPase"/>
</dbReference>
<dbReference type="NCBIfam" id="TIGR02746">
    <property type="entry name" value="TraC-F-type"/>
    <property type="match status" value="1"/>
</dbReference>
<dbReference type="InterPro" id="IPR014117">
    <property type="entry name" value="TraC-F-type"/>
</dbReference>
<dbReference type="InterPro" id="IPR043964">
    <property type="entry name" value="P-loop_TraG"/>
</dbReference>
<feature type="domain" description="TraG P-loop" evidence="2">
    <location>
        <begin position="474"/>
        <end position="809"/>
    </location>
</feature>
<dbReference type="PANTHER" id="PTHR38467">
    <property type="match status" value="1"/>
</dbReference>
<dbReference type="Proteomes" id="UP000248196">
    <property type="component" value="Unassembled WGS sequence"/>
</dbReference>
<evidence type="ECO:0000313" key="3">
    <source>
        <dbReference type="EMBL" id="PYD36589.1"/>
    </source>
</evidence>
<evidence type="ECO:0000259" key="2">
    <source>
        <dbReference type="Pfam" id="PF19044"/>
    </source>
</evidence>
<feature type="region of interest" description="Disordered" evidence="1">
    <location>
        <begin position="247"/>
        <end position="267"/>
    </location>
</feature>
<proteinExistence type="predicted"/>
<dbReference type="InterPro" id="IPR027417">
    <property type="entry name" value="P-loop_NTPase"/>
</dbReference>
<dbReference type="NCBIfam" id="NF010278">
    <property type="entry name" value="PRK13721.1"/>
    <property type="match status" value="1"/>
</dbReference>
<dbReference type="RefSeq" id="WP_004953910.1">
    <property type="nucleotide sequence ID" value="NZ_PESE01000011.1"/>
</dbReference>
<dbReference type="PANTHER" id="PTHR38467:SF1">
    <property type="entry name" value="CONJUGATIVE TRANSFER: ASSEMBLY"/>
    <property type="match status" value="1"/>
</dbReference>
<dbReference type="InterPro" id="IPR053155">
    <property type="entry name" value="F-pilin_assembly_TraC"/>
</dbReference>
<organism evidence="3 4">
    <name type="scientific">Serratia plymuthica</name>
    <dbReference type="NCBI Taxonomy" id="82996"/>
    <lineage>
        <taxon>Bacteria</taxon>
        <taxon>Pseudomonadati</taxon>
        <taxon>Pseudomonadota</taxon>
        <taxon>Gammaproteobacteria</taxon>
        <taxon>Enterobacterales</taxon>
        <taxon>Yersiniaceae</taxon>
        <taxon>Serratia</taxon>
    </lineage>
</organism>
<name>A0A318NS27_SERPL</name>
<dbReference type="SUPFAM" id="SSF52540">
    <property type="entry name" value="P-loop containing nucleoside triphosphate hydrolases"/>
    <property type="match status" value="1"/>
</dbReference>
<dbReference type="Gene3D" id="1.10.8.730">
    <property type="match status" value="1"/>
</dbReference>
<dbReference type="AlphaFoldDB" id="A0A318NS27"/>
<reference evidence="3 4" key="1">
    <citation type="submission" date="2017-11" db="EMBL/GenBank/DDBJ databases">
        <title>Genome sequence of the oocydin A producing rhizobacterium Serratia plymuthica 4Rx5.</title>
        <authorList>
            <person name="Matilla M.A."/>
            <person name="Udaondo Z."/>
            <person name="Salmond G.P.C."/>
        </authorList>
    </citation>
    <scope>NUCLEOTIDE SEQUENCE [LARGE SCALE GENOMIC DNA]</scope>
    <source>
        <strain evidence="3 4">4Rx5</strain>
    </source>
</reference>